<keyword evidence="1 7" id="KW-0028">Amino-acid biosynthesis</keyword>
<comment type="similarity">
    <text evidence="7">Belongs to the shikimate kinase family.</text>
</comment>
<evidence type="ECO:0000256" key="2">
    <source>
        <dbReference type="ARBA" id="ARBA00022679"/>
    </source>
</evidence>
<comment type="function">
    <text evidence="7">Catalyzes the specific phosphorylation of the 3-hydroxyl group of shikimic acid using ATP as a cosubstrate.</text>
</comment>
<sequence length="177" mass="19930">MSECYKNSLILVGMPGAGKSTIGLLLAKHLAKDFVDTDLLIQLRAGKTLDDILREQGYLKLRALEEEVLLATDYPNHVIATGGSAVYSDKGMQHLKQFGPVVFLDVTQAELEQRIHNMETRGIAKHPSQSFSDLFLERRDLYMRYADVIIDGNHKTLDQLADEIIYWEAENYAAMDA</sequence>
<dbReference type="InterPro" id="IPR000623">
    <property type="entry name" value="Shikimate_kinase/TSH1"/>
</dbReference>
<dbReference type="HAMAP" id="MF_00109">
    <property type="entry name" value="Shikimate_kinase"/>
    <property type="match status" value="1"/>
</dbReference>
<evidence type="ECO:0000256" key="4">
    <source>
        <dbReference type="ARBA" id="ARBA00022777"/>
    </source>
</evidence>
<keyword evidence="7" id="KW-0460">Magnesium</keyword>
<evidence type="ECO:0000313" key="8">
    <source>
        <dbReference type="EMBL" id="ACE84752.1"/>
    </source>
</evidence>
<keyword evidence="4 7" id="KW-0418">Kinase</keyword>
<feature type="binding site" evidence="7">
    <location>
        <position position="38"/>
    </location>
    <ligand>
        <name>substrate</name>
    </ligand>
</feature>
<feature type="binding site" evidence="7">
    <location>
        <position position="83"/>
    </location>
    <ligand>
        <name>substrate</name>
    </ligand>
</feature>
<dbReference type="STRING" id="498211.CJA_2549"/>
<keyword evidence="2 7" id="KW-0808">Transferase</keyword>
<evidence type="ECO:0000256" key="1">
    <source>
        <dbReference type="ARBA" id="ARBA00022605"/>
    </source>
</evidence>
<keyword evidence="3 7" id="KW-0547">Nucleotide-binding</keyword>
<dbReference type="GO" id="GO:0005829">
    <property type="term" value="C:cytosol"/>
    <property type="evidence" value="ECO:0007669"/>
    <property type="project" value="TreeGrafter"/>
</dbReference>
<feature type="binding site" evidence="7">
    <location>
        <position position="20"/>
    </location>
    <ligand>
        <name>Mg(2+)</name>
        <dbReference type="ChEBI" id="CHEBI:18420"/>
    </ligand>
</feature>
<dbReference type="InterPro" id="IPR027417">
    <property type="entry name" value="P-loop_NTPase"/>
</dbReference>
<keyword evidence="5 7" id="KW-0067">ATP-binding</keyword>
<dbReference type="GO" id="GO:0009073">
    <property type="term" value="P:aromatic amino acid family biosynthetic process"/>
    <property type="evidence" value="ECO:0007669"/>
    <property type="project" value="UniProtKB-KW"/>
</dbReference>
<dbReference type="Pfam" id="PF01202">
    <property type="entry name" value="SKI"/>
    <property type="match status" value="1"/>
</dbReference>
<comment type="subcellular location">
    <subcellularLocation>
        <location evidence="7">Cytoplasm</location>
    </subcellularLocation>
</comment>
<dbReference type="SUPFAM" id="SSF52540">
    <property type="entry name" value="P-loop containing nucleoside triphosphate hydrolases"/>
    <property type="match status" value="1"/>
</dbReference>
<comment type="caution">
    <text evidence="7">Lacks conserved residue(s) required for the propagation of feature annotation.</text>
</comment>
<dbReference type="EC" id="2.7.1.71" evidence="7"/>
<dbReference type="GO" id="GO:0005524">
    <property type="term" value="F:ATP binding"/>
    <property type="evidence" value="ECO:0007669"/>
    <property type="project" value="UniProtKB-UniRule"/>
</dbReference>
<keyword evidence="9" id="KW-1185">Reference proteome</keyword>
<comment type="catalytic activity">
    <reaction evidence="7">
        <text>shikimate + ATP = 3-phosphoshikimate + ADP + H(+)</text>
        <dbReference type="Rhea" id="RHEA:13121"/>
        <dbReference type="ChEBI" id="CHEBI:15378"/>
        <dbReference type="ChEBI" id="CHEBI:30616"/>
        <dbReference type="ChEBI" id="CHEBI:36208"/>
        <dbReference type="ChEBI" id="CHEBI:145989"/>
        <dbReference type="ChEBI" id="CHEBI:456216"/>
        <dbReference type="EC" id="2.7.1.71"/>
    </reaction>
</comment>
<comment type="subunit">
    <text evidence="7">Monomer.</text>
</comment>
<dbReference type="AlphaFoldDB" id="B3PL35"/>
<keyword evidence="7" id="KW-0479">Metal-binding</keyword>
<dbReference type="EMBL" id="CP000934">
    <property type="protein sequence ID" value="ACE84752.1"/>
    <property type="molecule type" value="Genomic_DNA"/>
</dbReference>
<comment type="pathway">
    <text evidence="7">Metabolic intermediate biosynthesis; chorismate biosynthesis; chorismate from D-erythrose 4-phosphate and phosphoenolpyruvate: step 5/7.</text>
</comment>
<feature type="binding site" evidence="7">
    <location>
        <position position="138"/>
    </location>
    <ligand>
        <name>substrate</name>
    </ligand>
</feature>
<dbReference type="eggNOG" id="COG0703">
    <property type="taxonomic scope" value="Bacteria"/>
</dbReference>
<feature type="binding site" evidence="7">
    <location>
        <position position="62"/>
    </location>
    <ligand>
        <name>substrate</name>
    </ligand>
</feature>
<proteinExistence type="inferred from homology"/>
<gene>
    <name evidence="7" type="primary">aroK</name>
    <name evidence="8" type="ordered locus">CJA_2549</name>
</gene>
<dbReference type="InterPro" id="IPR031322">
    <property type="entry name" value="Shikimate/glucono_kinase"/>
</dbReference>
<dbReference type="GO" id="GO:0009423">
    <property type="term" value="P:chorismate biosynthetic process"/>
    <property type="evidence" value="ECO:0007669"/>
    <property type="project" value="UniProtKB-UniRule"/>
</dbReference>
<protein>
    <recommendedName>
        <fullName evidence="7">Shikimate kinase</fullName>
        <shortName evidence="7">SK</shortName>
        <ecNumber evidence="7">2.7.1.71</ecNumber>
    </recommendedName>
</protein>
<evidence type="ECO:0000256" key="3">
    <source>
        <dbReference type="ARBA" id="ARBA00022741"/>
    </source>
</evidence>
<feature type="binding site" evidence="7">
    <location>
        <position position="121"/>
    </location>
    <ligand>
        <name>ATP</name>
        <dbReference type="ChEBI" id="CHEBI:30616"/>
    </ligand>
</feature>
<reference evidence="8 9" key="1">
    <citation type="journal article" date="2008" name="J. Bacteriol.">
        <title>Insights into plant cell wall degradation from the genome sequence of the soil bacterium Cellvibrio japonicus.</title>
        <authorList>
            <person name="Deboy R.T."/>
            <person name="Mongodin E.F."/>
            <person name="Fouts D.E."/>
            <person name="Tailford L.E."/>
            <person name="Khouri H."/>
            <person name="Emerson J.B."/>
            <person name="Mohamoud Y."/>
            <person name="Watkins K."/>
            <person name="Henrissat B."/>
            <person name="Gilbert H.J."/>
            <person name="Nelson K.E."/>
        </authorList>
    </citation>
    <scope>NUCLEOTIDE SEQUENCE [LARGE SCALE GENOMIC DNA]</scope>
    <source>
        <strain evidence="8 9">Ueda107</strain>
    </source>
</reference>
<accession>B3PL35</accession>
<dbReference type="PANTHER" id="PTHR21087">
    <property type="entry name" value="SHIKIMATE KINASE"/>
    <property type="match status" value="1"/>
</dbReference>
<dbReference type="GO" id="GO:0004765">
    <property type="term" value="F:shikimate kinase activity"/>
    <property type="evidence" value="ECO:0007669"/>
    <property type="project" value="UniProtKB-UniRule"/>
</dbReference>
<dbReference type="PANTHER" id="PTHR21087:SF16">
    <property type="entry name" value="SHIKIMATE KINASE 1, CHLOROPLASTIC"/>
    <property type="match status" value="1"/>
</dbReference>
<evidence type="ECO:0000256" key="5">
    <source>
        <dbReference type="ARBA" id="ARBA00022840"/>
    </source>
</evidence>
<dbReference type="GO" id="GO:0000287">
    <property type="term" value="F:magnesium ion binding"/>
    <property type="evidence" value="ECO:0007669"/>
    <property type="project" value="UniProtKB-UniRule"/>
</dbReference>
<dbReference type="CDD" id="cd00464">
    <property type="entry name" value="SK"/>
    <property type="match status" value="1"/>
</dbReference>
<dbReference type="PRINTS" id="PR01100">
    <property type="entry name" value="SHIKIMTKNASE"/>
</dbReference>
<dbReference type="KEGG" id="cja:CJA_2549"/>
<dbReference type="GO" id="GO:0008652">
    <property type="term" value="P:amino acid biosynthetic process"/>
    <property type="evidence" value="ECO:0007669"/>
    <property type="project" value="UniProtKB-KW"/>
</dbReference>
<dbReference type="Proteomes" id="UP000001036">
    <property type="component" value="Chromosome"/>
</dbReference>
<dbReference type="OrthoDB" id="9800332at2"/>
<keyword evidence="7" id="KW-0963">Cytoplasm</keyword>
<evidence type="ECO:0000256" key="6">
    <source>
        <dbReference type="ARBA" id="ARBA00023141"/>
    </source>
</evidence>
<dbReference type="UniPathway" id="UPA00053">
    <property type="reaction ID" value="UER00088"/>
</dbReference>
<comment type="cofactor">
    <cofactor evidence="7">
        <name>Mg(2+)</name>
        <dbReference type="ChEBI" id="CHEBI:18420"/>
    </cofactor>
    <text evidence="7">Binds 1 Mg(2+) ion per subunit.</text>
</comment>
<feature type="binding site" evidence="7">
    <location>
        <begin position="16"/>
        <end position="21"/>
    </location>
    <ligand>
        <name>ATP</name>
        <dbReference type="ChEBI" id="CHEBI:30616"/>
    </ligand>
</feature>
<dbReference type="Gene3D" id="3.40.50.300">
    <property type="entry name" value="P-loop containing nucleotide triphosphate hydrolases"/>
    <property type="match status" value="1"/>
</dbReference>
<dbReference type="HOGENOM" id="CLU_057607_4_1_6"/>
<keyword evidence="6 7" id="KW-0057">Aromatic amino acid biosynthesis</keyword>
<name>B3PL35_CELJU</name>
<evidence type="ECO:0000313" key="9">
    <source>
        <dbReference type="Proteomes" id="UP000001036"/>
    </source>
</evidence>
<dbReference type="RefSeq" id="WP_012488145.1">
    <property type="nucleotide sequence ID" value="NC_010995.1"/>
</dbReference>
<organism evidence="8 9">
    <name type="scientific">Cellvibrio japonicus (strain Ueda107)</name>
    <name type="common">Pseudomonas fluorescens subsp. cellulosa</name>
    <dbReference type="NCBI Taxonomy" id="498211"/>
    <lineage>
        <taxon>Bacteria</taxon>
        <taxon>Pseudomonadati</taxon>
        <taxon>Pseudomonadota</taxon>
        <taxon>Gammaproteobacteria</taxon>
        <taxon>Cellvibrionales</taxon>
        <taxon>Cellvibrionaceae</taxon>
        <taxon>Cellvibrio</taxon>
    </lineage>
</organism>
<evidence type="ECO:0000256" key="7">
    <source>
        <dbReference type="HAMAP-Rule" id="MF_00109"/>
    </source>
</evidence>